<dbReference type="SMART" id="SM00327">
    <property type="entry name" value="VWA"/>
    <property type="match status" value="1"/>
</dbReference>
<organism evidence="4 5">
    <name type="scientific">Thalassotalea profundi</name>
    <dbReference type="NCBI Taxonomy" id="2036687"/>
    <lineage>
        <taxon>Bacteria</taxon>
        <taxon>Pseudomonadati</taxon>
        <taxon>Pseudomonadota</taxon>
        <taxon>Gammaproteobacteria</taxon>
        <taxon>Alteromonadales</taxon>
        <taxon>Colwelliaceae</taxon>
        <taxon>Thalassotalea</taxon>
    </lineage>
</organism>
<feature type="transmembrane region" description="Helical" evidence="1">
    <location>
        <begin position="30"/>
        <end position="51"/>
    </location>
</feature>
<dbReference type="Proteomes" id="UP000626370">
    <property type="component" value="Unassembled WGS sequence"/>
</dbReference>
<dbReference type="SMART" id="SM00609">
    <property type="entry name" value="VIT"/>
    <property type="match status" value="1"/>
</dbReference>
<keyword evidence="1" id="KW-0812">Transmembrane</keyword>
<dbReference type="SUPFAM" id="SSF53300">
    <property type="entry name" value="vWA-like"/>
    <property type="match status" value="1"/>
</dbReference>
<proteinExistence type="predicted"/>
<name>A0ABQ3IMX9_9GAMM</name>
<dbReference type="Pfam" id="PF13768">
    <property type="entry name" value="VWA_3"/>
    <property type="match status" value="1"/>
</dbReference>
<dbReference type="InterPro" id="IPR036465">
    <property type="entry name" value="vWFA_dom_sf"/>
</dbReference>
<dbReference type="EMBL" id="BNAH01000004">
    <property type="protein sequence ID" value="GHE85674.1"/>
    <property type="molecule type" value="Genomic_DNA"/>
</dbReference>
<dbReference type="RefSeq" id="WP_189377484.1">
    <property type="nucleotide sequence ID" value="NZ_BNAH01000004.1"/>
</dbReference>
<feature type="domain" description="VIT" evidence="3">
    <location>
        <begin position="85"/>
        <end position="213"/>
    </location>
</feature>
<keyword evidence="1" id="KW-0472">Membrane</keyword>
<keyword evidence="5" id="KW-1185">Reference proteome</keyword>
<feature type="domain" description="VWFA" evidence="2">
    <location>
        <begin position="383"/>
        <end position="557"/>
    </location>
</feature>
<dbReference type="PANTHER" id="PTHR45737:SF6">
    <property type="entry name" value="VON WILLEBRAND FACTOR A DOMAIN-CONTAINING PROTEIN 5A"/>
    <property type="match status" value="1"/>
</dbReference>
<evidence type="ECO:0000313" key="5">
    <source>
        <dbReference type="Proteomes" id="UP000626370"/>
    </source>
</evidence>
<keyword evidence="1" id="KW-1133">Transmembrane helix</keyword>
<evidence type="ECO:0000313" key="4">
    <source>
        <dbReference type="EMBL" id="GHE85674.1"/>
    </source>
</evidence>
<dbReference type="InterPro" id="IPR022440">
    <property type="entry name" value="CHP03788"/>
</dbReference>
<sequence>MFNSYKKIQFIDYQDSYIYQQKRKKQRRKWLKLIILVTLLVFLITVIVPLAQSQHINIQAANLSLTETIPSQNGTNHDNNLIYSPQLIFDHPNNYQHIGLPIDINANVEISGLIAYTTIKQVFINPYAAELEGKYQFPLPENSAVKHLVIKIGDKEIVGQIMEKKIAKERYQHAKQQGKKASLVQQQRANLFTNHIANIPAHSTVVVTLTFIMPVAYSDGELAINLPLAMTTRYSPHQFQQSPAEITEIDNQVVELDVPDFNESTQYSLSHPFLTLNASPSNTLAKSQASIDIKLDAGAEISTIHSASHKINTKPLNNQLSQYLITLSKAQTLANKNFNLTWQLKPMQAPQISSYTEKVDDEHYTLLTFFPPQTKATEIFARDVIFIIDTSGSMQGASIAQAKHSLQQGIALLNNNDSFNIIAFNHTVDLLFTKTQMVNETTISQAHQFIDNLNADGGTEMYRPLSQALVMAKNTAQSTRAIRQVVFITDGAVANEFELMKLLAGAHNNFRLFTVGIGAAPNGYFMKKAAQFGRGSFVYIQNINQVRNKISALMTKISQPALSNIELKVDNNIHQNIEIYPKKIADLYLGEPMQVAIKSKHPITSIELTGDTAKKSWQKLLFIDDTYPSQGISSIWARNKIEDLLDGLVMGVDKGEVKGHVISVSLAHQIISPYTSFIAVEKAAEKAHESTLKKMNTAKNSHNSFMVAVPKTALGWQQQFLIGLILVSLGLLILRVKSK</sequence>
<dbReference type="InterPro" id="IPR013694">
    <property type="entry name" value="VIT"/>
</dbReference>
<reference evidence="5" key="1">
    <citation type="journal article" date="2019" name="Int. J. Syst. Evol. Microbiol.">
        <title>The Global Catalogue of Microorganisms (GCM) 10K type strain sequencing project: providing services to taxonomists for standard genome sequencing and annotation.</title>
        <authorList>
            <consortium name="The Broad Institute Genomics Platform"/>
            <consortium name="The Broad Institute Genome Sequencing Center for Infectious Disease"/>
            <person name="Wu L."/>
            <person name="Ma J."/>
        </authorList>
    </citation>
    <scope>NUCLEOTIDE SEQUENCE [LARGE SCALE GENOMIC DNA]</scope>
    <source>
        <strain evidence="5">CGMCC 1.15922</strain>
    </source>
</reference>
<dbReference type="PANTHER" id="PTHR45737">
    <property type="entry name" value="VON WILLEBRAND FACTOR A DOMAIN-CONTAINING PROTEIN 5A"/>
    <property type="match status" value="1"/>
</dbReference>
<dbReference type="InterPro" id="IPR002035">
    <property type="entry name" value="VWF_A"/>
</dbReference>
<evidence type="ECO:0000259" key="2">
    <source>
        <dbReference type="PROSITE" id="PS50234"/>
    </source>
</evidence>
<evidence type="ECO:0000259" key="3">
    <source>
        <dbReference type="PROSITE" id="PS51468"/>
    </source>
</evidence>
<gene>
    <name evidence="4" type="ORF">GCM10011501_13460</name>
</gene>
<accession>A0ABQ3IMX9</accession>
<evidence type="ECO:0000256" key="1">
    <source>
        <dbReference type="SAM" id="Phobius"/>
    </source>
</evidence>
<comment type="caution">
    <text evidence="4">The sequence shown here is derived from an EMBL/GenBank/DDBJ whole genome shotgun (WGS) entry which is preliminary data.</text>
</comment>
<dbReference type="NCBIfam" id="TIGR03788">
    <property type="entry name" value="marine_srt_targ"/>
    <property type="match status" value="1"/>
</dbReference>
<dbReference type="PROSITE" id="PS51468">
    <property type="entry name" value="VIT"/>
    <property type="match status" value="1"/>
</dbReference>
<protein>
    <submittedName>
        <fullName evidence="4">Marine proteobacterial sortase target protein</fullName>
    </submittedName>
</protein>
<dbReference type="Pfam" id="PF08487">
    <property type="entry name" value="VIT"/>
    <property type="match status" value="1"/>
</dbReference>
<dbReference type="Gene3D" id="3.40.50.410">
    <property type="entry name" value="von Willebrand factor, type A domain"/>
    <property type="match status" value="1"/>
</dbReference>
<feature type="transmembrane region" description="Helical" evidence="1">
    <location>
        <begin position="716"/>
        <end position="734"/>
    </location>
</feature>
<dbReference type="PROSITE" id="PS50234">
    <property type="entry name" value="VWFA"/>
    <property type="match status" value="1"/>
</dbReference>